<dbReference type="Gene3D" id="1.10.3720.10">
    <property type="entry name" value="MetI-like"/>
    <property type="match status" value="1"/>
</dbReference>
<keyword evidence="5 7" id="KW-1133">Transmembrane helix</keyword>
<comment type="subcellular location">
    <subcellularLocation>
        <location evidence="1">Cell membrane</location>
        <topology evidence="1">Multi-pass membrane protein</topology>
    </subcellularLocation>
</comment>
<sequence length="214" mass="24082">MGEQLKSRTFAILLITPSLLIITLMMIYPLIDTIYTSFTRFFLIDPTGGKTFIGLKNYIHLAKSGIFWIGFKNTLVYVGGTVFIEFLLGFSLALLLNEEIKYRGTLRGLFMLPWITPSVVVALLTRWLFNSHFGAVNAALKGLGLIDSFKGWIIEPSLAMPTMLMATVWKMFPFMLVVLLAGLQTIPEEQMEAARVDGANAIQRFLHITLPNMR</sequence>
<evidence type="ECO:0000256" key="7">
    <source>
        <dbReference type="SAM" id="Phobius"/>
    </source>
</evidence>
<keyword evidence="3" id="KW-1003">Cell membrane</keyword>
<dbReference type="PROSITE" id="PS50928">
    <property type="entry name" value="ABC_TM1"/>
    <property type="match status" value="1"/>
</dbReference>
<keyword evidence="4 7" id="KW-0812">Transmembrane</keyword>
<proteinExistence type="predicted"/>
<dbReference type="CDD" id="cd06261">
    <property type="entry name" value="TM_PBP2"/>
    <property type="match status" value="1"/>
</dbReference>
<dbReference type="PANTHER" id="PTHR30193:SF37">
    <property type="entry name" value="INNER MEMBRANE ABC TRANSPORTER PERMEASE PROTEIN YCJO"/>
    <property type="match status" value="1"/>
</dbReference>
<feature type="transmembrane region" description="Helical" evidence="7">
    <location>
        <begin position="108"/>
        <end position="129"/>
    </location>
</feature>
<comment type="caution">
    <text evidence="9">The sequence shown here is derived from an EMBL/GenBank/DDBJ whole genome shotgun (WGS) entry which is preliminary data.</text>
</comment>
<dbReference type="InterPro" id="IPR000515">
    <property type="entry name" value="MetI-like"/>
</dbReference>
<evidence type="ECO:0000313" key="9">
    <source>
        <dbReference type="EMBL" id="GAH24984.1"/>
    </source>
</evidence>
<evidence type="ECO:0000256" key="4">
    <source>
        <dbReference type="ARBA" id="ARBA00022692"/>
    </source>
</evidence>
<feature type="non-terminal residue" evidence="9">
    <location>
        <position position="214"/>
    </location>
</feature>
<feature type="transmembrane region" description="Helical" evidence="7">
    <location>
        <begin position="75"/>
        <end position="96"/>
    </location>
</feature>
<keyword evidence="6 7" id="KW-0472">Membrane</keyword>
<evidence type="ECO:0000256" key="3">
    <source>
        <dbReference type="ARBA" id="ARBA00022475"/>
    </source>
</evidence>
<protein>
    <recommendedName>
        <fullName evidence="8">ABC transmembrane type-1 domain-containing protein</fullName>
    </recommendedName>
</protein>
<dbReference type="Pfam" id="PF00528">
    <property type="entry name" value="BPD_transp_1"/>
    <property type="match status" value="1"/>
</dbReference>
<name>X1F6K3_9ZZZZ</name>
<evidence type="ECO:0000256" key="2">
    <source>
        <dbReference type="ARBA" id="ARBA00022448"/>
    </source>
</evidence>
<accession>X1F6K3</accession>
<dbReference type="PANTHER" id="PTHR30193">
    <property type="entry name" value="ABC TRANSPORTER PERMEASE PROTEIN"/>
    <property type="match status" value="1"/>
</dbReference>
<dbReference type="EMBL" id="BARU01003565">
    <property type="protein sequence ID" value="GAH24984.1"/>
    <property type="molecule type" value="Genomic_DNA"/>
</dbReference>
<reference evidence="9" key="1">
    <citation type="journal article" date="2014" name="Front. Microbiol.">
        <title>High frequency of phylogenetically diverse reductive dehalogenase-homologous genes in deep subseafloor sedimentary metagenomes.</title>
        <authorList>
            <person name="Kawai M."/>
            <person name="Futagami T."/>
            <person name="Toyoda A."/>
            <person name="Takaki Y."/>
            <person name="Nishi S."/>
            <person name="Hori S."/>
            <person name="Arai W."/>
            <person name="Tsubouchi T."/>
            <person name="Morono Y."/>
            <person name="Uchiyama I."/>
            <person name="Ito T."/>
            <person name="Fujiyama A."/>
            <person name="Inagaki F."/>
            <person name="Takami H."/>
        </authorList>
    </citation>
    <scope>NUCLEOTIDE SEQUENCE</scope>
    <source>
        <strain evidence="9">Expedition CK06-06</strain>
    </source>
</reference>
<evidence type="ECO:0000256" key="1">
    <source>
        <dbReference type="ARBA" id="ARBA00004651"/>
    </source>
</evidence>
<dbReference type="AlphaFoldDB" id="X1F6K3"/>
<evidence type="ECO:0000256" key="5">
    <source>
        <dbReference type="ARBA" id="ARBA00022989"/>
    </source>
</evidence>
<evidence type="ECO:0000259" key="8">
    <source>
        <dbReference type="PROSITE" id="PS50928"/>
    </source>
</evidence>
<dbReference type="InterPro" id="IPR035906">
    <property type="entry name" value="MetI-like_sf"/>
</dbReference>
<organism evidence="9">
    <name type="scientific">marine sediment metagenome</name>
    <dbReference type="NCBI Taxonomy" id="412755"/>
    <lineage>
        <taxon>unclassified sequences</taxon>
        <taxon>metagenomes</taxon>
        <taxon>ecological metagenomes</taxon>
    </lineage>
</organism>
<feature type="transmembrane region" description="Helical" evidence="7">
    <location>
        <begin position="12"/>
        <end position="31"/>
    </location>
</feature>
<gene>
    <name evidence="9" type="ORF">S03H2_07643</name>
</gene>
<dbReference type="SUPFAM" id="SSF161098">
    <property type="entry name" value="MetI-like"/>
    <property type="match status" value="1"/>
</dbReference>
<feature type="domain" description="ABC transmembrane type-1" evidence="8">
    <location>
        <begin position="71"/>
        <end position="214"/>
    </location>
</feature>
<dbReference type="GO" id="GO:0055085">
    <property type="term" value="P:transmembrane transport"/>
    <property type="evidence" value="ECO:0007669"/>
    <property type="project" value="InterPro"/>
</dbReference>
<keyword evidence="2" id="KW-0813">Transport</keyword>
<dbReference type="InterPro" id="IPR051393">
    <property type="entry name" value="ABC_transporter_permease"/>
</dbReference>
<evidence type="ECO:0000256" key="6">
    <source>
        <dbReference type="ARBA" id="ARBA00023136"/>
    </source>
</evidence>
<dbReference type="GO" id="GO:0005886">
    <property type="term" value="C:plasma membrane"/>
    <property type="evidence" value="ECO:0007669"/>
    <property type="project" value="UniProtKB-SubCell"/>
</dbReference>
<feature type="transmembrane region" description="Helical" evidence="7">
    <location>
        <begin position="158"/>
        <end position="181"/>
    </location>
</feature>